<proteinExistence type="predicted"/>
<dbReference type="EMBL" id="KQ979748">
    <property type="protein sequence ID" value="KYN19344.1"/>
    <property type="molecule type" value="Genomic_DNA"/>
</dbReference>
<evidence type="ECO:0000256" key="1">
    <source>
        <dbReference type="SAM" id="MobiDB-lite"/>
    </source>
</evidence>
<keyword evidence="3" id="KW-1185">Reference proteome</keyword>
<sequence length="93" mass="10266">MPSKLSDQARALANDLVTRLTLRYVRNFSTSPCKLSQSVITSARRCGTGRLPSRESDGKETKKSQGAEAEIKREGEEENKLARTKPTCLSQPV</sequence>
<dbReference type="Proteomes" id="UP000078492">
    <property type="component" value="Unassembled WGS sequence"/>
</dbReference>
<name>A0A151J7C3_9HYME</name>
<evidence type="ECO:0000313" key="3">
    <source>
        <dbReference type="Proteomes" id="UP000078492"/>
    </source>
</evidence>
<accession>A0A151J7C3</accession>
<gene>
    <name evidence="2" type="ORF">ALC57_08317</name>
</gene>
<feature type="compositionally biased region" description="Basic and acidic residues" evidence="1">
    <location>
        <begin position="52"/>
        <end position="81"/>
    </location>
</feature>
<organism evidence="2 3">
    <name type="scientific">Trachymyrmex cornetzi</name>
    <dbReference type="NCBI Taxonomy" id="471704"/>
    <lineage>
        <taxon>Eukaryota</taxon>
        <taxon>Metazoa</taxon>
        <taxon>Ecdysozoa</taxon>
        <taxon>Arthropoda</taxon>
        <taxon>Hexapoda</taxon>
        <taxon>Insecta</taxon>
        <taxon>Pterygota</taxon>
        <taxon>Neoptera</taxon>
        <taxon>Endopterygota</taxon>
        <taxon>Hymenoptera</taxon>
        <taxon>Apocrita</taxon>
        <taxon>Aculeata</taxon>
        <taxon>Formicoidea</taxon>
        <taxon>Formicidae</taxon>
        <taxon>Myrmicinae</taxon>
        <taxon>Trachymyrmex</taxon>
    </lineage>
</organism>
<evidence type="ECO:0000313" key="2">
    <source>
        <dbReference type="EMBL" id="KYN19344.1"/>
    </source>
</evidence>
<dbReference type="AlphaFoldDB" id="A0A151J7C3"/>
<feature type="region of interest" description="Disordered" evidence="1">
    <location>
        <begin position="46"/>
        <end position="93"/>
    </location>
</feature>
<reference evidence="2 3" key="1">
    <citation type="submission" date="2015-09" db="EMBL/GenBank/DDBJ databases">
        <title>Trachymyrmex cornetzi WGS genome.</title>
        <authorList>
            <person name="Nygaard S."/>
            <person name="Hu H."/>
            <person name="Boomsma J."/>
            <person name="Zhang G."/>
        </authorList>
    </citation>
    <scope>NUCLEOTIDE SEQUENCE [LARGE SCALE GENOMIC DNA]</scope>
    <source>
        <strain evidence="2">Tcor2-1</strain>
        <tissue evidence="2">Whole body</tissue>
    </source>
</reference>
<protein>
    <submittedName>
        <fullName evidence="2">Uncharacterized protein</fullName>
    </submittedName>
</protein>